<dbReference type="InterPro" id="IPR001394">
    <property type="entry name" value="Peptidase_C19_UCH"/>
</dbReference>
<dbReference type="Gene3D" id="3.90.70.10">
    <property type="entry name" value="Cysteine proteinases"/>
    <property type="match status" value="1"/>
</dbReference>
<dbReference type="GO" id="GO:0006508">
    <property type="term" value="P:proteolysis"/>
    <property type="evidence" value="ECO:0007669"/>
    <property type="project" value="UniProtKB-KW"/>
</dbReference>
<evidence type="ECO:0000256" key="5">
    <source>
        <dbReference type="RuleBase" id="RU366025"/>
    </source>
</evidence>
<dbReference type="PROSITE" id="PS00972">
    <property type="entry name" value="USP_1"/>
    <property type="match status" value="1"/>
</dbReference>
<reference evidence="9" key="2">
    <citation type="submission" date="2023-11" db="UniProtKB">
        <authorList>
            <consortium name="WormBaseParasite"/>
        </authorList>
    </citation>
    <scope>IDENTIFICATION</scope>
</reference>
<reference evidence="8" key="1">
    <citation type="submission" date="2022-06" db="EMBL/GenBank/DDBJ databases">
        <authorList>
            <person name="Berger JAMES D."/>
            <person name="Berger JAMES D."/>
        </authorList>
    </citation>
    <scope>NUCLEOTIDE SEQUENCE [LARGE SCALE GENOMIC DNA]</scope>
</reference>
<dbReference type="PROSITE" id="PS50235">
    <property type="entry name" value="USP_3"/>
    <property type="match status" value="1"/>
</dbReference>
<dbReference type="Proteomes" id="UP000050795">
    <property type="component" value="Unassembled WGS sequence"/>
</dbReference>
<proteinExistence type="inferred from homology"/>
<dbReference type="PANTHER" id="PTHR24006:SF733">
    <property type="entry name" value="RE52890P"/>
    <property type="match status" value="1"/>
</dbReference>
<evidence type="ECO:0000256" key="2">
    <source>
        <dbReference type="ARBA" id="ARBA00009085"/>
    </source>
</evidence>
<dbReference type="WBParaSite" id="TREG1_85720.2">
    <property type="protein sequence ID" value="TREG1_85720.2"/>
    <property type="gene ID" value="TREG1_85720"/>
</dbReference>
<dbReference type="GO" id="GO:0005829">
    <property type="term" value="C:cytosol"/>
    <property type="evidence" value="ECO:0007669"/>
    <property type="project" value="TreeGrafter"/>
</dbReference>
<dbReference type="EC" id="3.4.19.12" evidence="5"/>
<dbReference type="GO" id="GO:0004843">
    <property type="term" value="F:cysteine-type deubiquitinase activity"/>
    <property type="evidence" value="ECO:0007669"/>
    <property type="project" value="UniProtKB-UniRule"/>
</dbReference>
<sequence length="427" mass="48576">MRFLDSFLRINCLKMGLSSSQLEKEIASDQLLSGERYFGLVNFGNTCYCNSVIQALFFCKPFRDKVLQYNDRAKNPKKETLLTCLSDLFYSVVSQQRRVGQMRPKKFIQKLKRENGFAVFFLTNCIGLFDNYLQQDAHEFLNYLLNKIADIIRAEQRSSESGDTEVVKDGVIDAVENDKRGTNQNWIHEIFQGSLTNETRCLNCDNVRTKEENFLDLSVDVGENVDISYCLRCFSDTETMRSDNKYYCEFCRCKQEAQRRMRIKKPPLLLALHLKRFKYSENLNRFIKLSYRVAFPMELRLFNTSSDSSNADRLYNLMAVVVHSGSGPNRGHYVTLVKSHGLWFLFDDELVEKIHRANIEDFFGSSTETSKSSYTAYILFYLDAKVASNASASDVTSATPATTGANSTLISNSSGGSTSSTASSMST</sequence>
<dbReference type="InterPro" id="IPR018200">
    <property type="entry name" value="USP_CS"/>
</dbReference>
<comment type="catalytic activity">
    <reaction evidence="1 5">
        <text>Thiol-dependent hydrolysis of ester, thioester, amide, peptide and isopeptide bonds formed by the C-terminal Gly of ubiquitin (a 76-residue protein attached to proteins as an intracellular targeting signal).</text>
        <dbReference type="EC" id="3.4.19.12"/>
    </reaction>
</comment>
<evidence type="ECO:0000256" key="4">
    <source>
        <dbReference type="ARBA" id="ARBA00022801"/>
    </source>
</evidence>
<dbReference type="InterPro" id="IPR028889">
    <property type="entry name" value="USP"/>
</dbReference>
<dbReference type="PANTHER" id="PTHR24006">
    <property type="entry name" value="UBIQUITIN CARBOXYL-TERMINAL HYDROLASE"/>
    <property type="match status" value="1"/>
</dbReference>
<evidence type="ECO:0000259" key="7">
    <source>
        <dbReference type="PROSITE" id="PS50235"/>
    </source>
</evidence>
<feature type="domain" description="USP" evidence="7">
    <location>
        <begin position="38"/>
        <end position="384"/>
    </location>
</feature>
<evidence type="ECO:0000313" key="9">
    <source>
        <dbReference type="WBParaSite" id="TREG1_85720.2"/>
    </source>
</evidence>
<accession>A0AA85KD52</accession>
<evidence type="ECO:0000256" key="3">
    <source>
        <dbReference type="ARBA" id="ARBA00022670"/>
    </source>
</evidence>
<feature type="compositionally biased region" description="Polar residues" evidence="6">
    <location>
        <begin position="395"/>
        <end position="406"/>
    </location>
</feature>
<feature type="compositionally biased region" description="Low complexity" evidence="6">
    <location>
        <begin position="407"/>
        <end position="427"/>
    </location>
</feature>
<feature type="region of interest" description="Disordered" evidence="6">
    <location>
        <begin position="395"/>
        <end position="427"/>
    </location>
</feature>
<dbReference type="GO" id="GO:0005634">
    <property type="term" value="C:nucleus"/>
    <property type="evidence" value="ECO:0007669"/>
    <property type="project" value="TreeGrafter"/>
</dbReference>
<keyword evidence="5" id="KW-0788">Thiol protease</keyword>
<dbReference type="CDD" id="cd02663">
    <property type="entry name" value="Peptidase_C19G"/>
    <property type="match status" value="1"/>
</dbReference>
<evidence type="ECO:0000256" key="6">
    <source>
        <dbReference type="SAM" id="MobiDB-lite"/>
    </source>
</evidence>
<evidence type="ECO:0000256" key="1">
    <source>
        <dbReference type="ARBA" id="ARBA00000707"/>
    </source>
</evidence>
<dbReference type="Pfam" id="PF00443">
    <property type="entry name" value="UCH"/>
    <property type="match status" value="1"/>
</dbReference>
<comment type="similarity">
    <text evidence="2 5">Belongs to the peptidase C19 family.</text>
</comment>
<keyword evidence="4 5" id="KW-0378">Hydrolase</keyword>
<evidence type="ECO:0000313" key="8">
    <source>
        <dbReference type="Proteomes" id="UP000050795"/>
    </source>
</evidence>
<keyword evidence="3 5" id="KW-0645">Protease</keyword>
<dbReference type="InterPro" id="IPR050164">
    <property type="entry name" value="Peptidase_C19"/>
</dbReference>
<protein>
    <recommendedName>
        <fullName evidence="5">Ubiquitin carboxyl-terminal hydrolase</fullName>
        <ecNumber evidence="5">3.4.19.12</ecNumber>
    </recommendedName>
</protein>
<organism evidence="8 9">
    <name type="scientific">Trichobilharzia regenti</name>
    <name type="common">Nasal bird schistosome</name>
    <dbReference type="NCBI Taxonomy" id="157069"/>
    <lineage>
        <taxon>Eukaryota</taxon>
        <taxon>Metazoa</taxon>
        <taxon>Spiralia</taxon>
        <taxon>Lophotrochozoa</taxon>
        <taxon>Platyhelminthes</taxon>
        <taxon>Trematoda</taxon>
        <taxon>Digenea</taxon>
        <taxon>Strigeidida</taxon>
        <taxon>Schistosomatoidea</taxon>
        <taxon>Schistosomatidae</taxon>
        <taxon>Trichobilharzia</taxon>
    </lineage>
</organism>
<keyword evidence="8" id="KW-1185">Reference proteome</keyword>
<keyword evidence="5" id="KW-0833">Ubl conjugation pathway</keyword>
<dbReference type="PROSITE" id="PS00973">
    <property type="entry name" value="USP_2"/>
    <property type="match status" value="1"/>
</dbReference>
<name>A0AA85KD52_TRIRE</name>
<dbReference type="SUPFAM" id="SSF54001">
    <property type="entry name" value="Cysteine proteinases"/>
    <property type="match status" value="1"/>
</dbReference>
<dbReference type="AlphaFoldDB" id="A0AA85KD52"/>
<dbReference type="InterPro" id="IPR038765">
    <property type="entry name" value="Papain-like_cys_pep_sf"/>
</dbReference>
<dbReference type="GO" id="GO:0016579">
    <property type="term" value="P:protein deubiquitination"/>
    <property type="evidence" value="ECO:0007669"/>
    <property type="project" value="InterPro"/>
</dbReference>